<name>A0AA40A4H6_9PEZI</name>
<dbReference type="AlphaFoldDB" id="A0AA40A4H6"/>
<evidence type="ECO:0000313" key="2">
    <source>
        <dbReference type="Proteomes" id="UP001172101"/>
    </source>
</evidence>
<dbReference type="RefSeq" id="XP_060292423.1">
    <property type="nucleotide sequence ID" value="XM_060438450.1"/>
</dbReference>
<gene>
    <name evidence="1" type="ORF">B0T26DRAFT_653350</name>
</gene>
<evidence type="ECO:0000313" key="1">
    <source>
        <dbReference type="EMBL" id="KAK0709119.1"/>
    </source>
</evidence>
<comment type="caution">
    <text evidence="1">The sequence shown here is derived from an EMBL/GenBank/DDBJ whole genome shotgun (WGS) entry which is preliminary data.</text>
</comment>
<dbReference type="PANTHER" id="PTHR39214:SF1">
    <property type="entry name" value="MICROBODY (PEROXISOME) BIOGENESIS PROTEIN PEROXIN 8 (EUROFUNG)"/>
    <property type="match status" value="1"/>
</dbReference>
<protein>
    <recommendedName>
        <fullName evidence="3">Peroxisomal membrane protein PEX17</fullName>
    </recommendedName>
</protein>
<dbReference type="GeneID" id="85321720"/>
<sequence length="694" mass="76160">MSIDRLLTTLLQLYQDVHDDARTEYIYSTTTTLLTTLSNPLNLSLLTSQLLVAPAIWGRGPGNGMRACYRVISIFNTAAIHVRKNELKNAKPKLPSTLPTPPVGSGMRSDVWAAAAVKGADDLSNRWQHLLVLAGLLMGFEGGDRQSLSRSMRNKLEQAVVMATNLALQARDPEPRAPAGPLLLALNFAFPLLSESHRRALDCDALVPAATQAMLAADGLQDALFLGAIDLDVRQTGQQFVWSATSPSFLLLRQLEQKPLVSGLGPLSRLLAYAIEHARDSEVVLRTQNDLMLFTEKLHQQWQTNKLSEIEPSEEAVFLTTETMRSTWPALWQLLKKIMYGVVAVLHAAVARSLLDPRLRNDAAAPMVATKTLSVLRNLYFISSRNGSDAFQVYTFTYLASIDSLARYPDAAVSFLQNIKPADLGSIPPHPLLRTLDLFYLNLAEHLPLNLPVKACDALIVQPAVTYLTNAAPLSPRMVELFEAAHSAVLSALSCPHNAPIAVELVPFYAETLSSSFPSYISPRQFRLAFKTMMQILSPPFPISESHPQLAEALLEMIRFRSTIASGLPLPPAQDAQSQSVTQEPTSEQSTLVLTLIDSLPFLHLTIFEDWMTLAALALDGIEDSAIRDVAKRRFWQILVSGEMDVERAAIGVAWWGTKGGREAVLYSARGLAPPEKSMMSGAIANDRGESSRL</sequence>
<proteinExistence type="predicted"/>
<evidence type="ECO:0008006" key="3">
    <source>
        <dbReference type="Google" id="ProtNLM"/>
    </source>
</evidence>
<organism evidence="1 2">
    <name type="scientific">Lasiosphaeria miniovina</name>
    <dbReference type="NCBI Taxonomy" id="1954250"/>
    <lineage>
        <taxon>Eukaryota</taxon>
        <taxon>Fungi</taxon>
        <taxon>Dikarya</taxon>
        <taxon>Ascomycota</taxon>
        <taxon>Pezizomycotina</taxon>
        <taxon>Sordariomycetes</taxon>
        <taxon>Sordariomycetidae</taxon>
        <taxon>Sordariales</taxon>
        <taxon>Lasiosphaeriaceae</taxon>
        <taxon>Lasiosphaeria</taxon>
    </lineage>
</organism>
<reference evidence="1" key="1">
    <citation type="submission" date="2023-06" db="EMBL/GenBank/DDBJ databases">
        <title>Genome-scale phylogeny and comparative genomics of the fungal order Sordariales.</title>
        <authorList>
            <consortium name="Lawrence Berkeley National Laboratory"/>
            <person name="Hensen N."/>
            <person name="Bonometti L."/>
            <person name="Westerberg I."/>
            <person name="Brannstrom I.O."/>
            <person name="Guillou S."/>
            <person name="Cros-Aarteil S."/>
            <person name="Calhoun S."/>
            <person name="Haridas S."/>
            <person name="Kuo A."/>
            <person name="Mondo S."/>
            <person name="Pangilinan J."/>
            <person name="Riley R."/>
            <person name="LaButti K."/>
            <person name="Andreopoulos B."/>
            <person name="Lipzen A."/>
            <person name="Chen C."/>
            <person name="Yanf M."/>
            <person name="Daum C."/>
            <person name="Ng V."/>
            <person name="Clum A."/>
            <person name="Steindorff A."/>
            <person name="Ohm R."/>
            <person name="Martin F."/>
            <person name="Silar P."/>
            <person name="Natvig D."/>
            <person name="Lalanne C."/>
            <person name="Gautier V."/>
            <person name="Ament-velasquez S.L."/>
            <person name="Kruys A."/>
            <person name="Hutchinson M.I."/>
            <person name="Powell A.J."/>
            <person name="Barry K."/>
            <person name="Miller A.N."/>
            <person name="Grigoriev I.V."/>
            <person name="Debuchy R."/>
            <person name="Gladieux P."/>
            <person name="Thoren M.H."/>
            <person name="Johannesson H."/>
        </authorList>
    </citation>
    <scope>NUCLEOTIDE SEQUENCE</scope>
    <source>
        <strain evidence="1">SMH2392-1A</strain>
    </source>
</reference>
<dbReference type="Pfam" id="PF26001">
    <property type="entry name" value="Pex8"/>
    <property type="match status" value="1"/>
</dbReference>
<keyword evidence="2" id="KW-1185">Reference proteome</keyword>
<dbReference type="PANTHER" id="PTHR39214">
    <property type="entry name" value="MICROBODY (PEROXISOME) BIOGENESIS PROTEIN PEROXIN 8 (EUROFUNG)"/>
    <property type="match status" value="1"/>
</dbReference>
<dbReference type="InterPro" id="IPR055334">
    <property type="entry name" value="PEX8-like"/>
</dbReference>
<dbReference type="EMBL" id="JAUIRO010000006">
    <property type="protein sequence ID" value="KAK0709119.1"/>
    <property type="molecule type" value="Genomic_DNA"/>
</dbReference>
<dbReference type="Proteomes" id="UP001172101">
    <property type="component" value="Unassembled WGS sequence"/>
</dbReference>
<accession>A0AA40A4H6</accession>